<keyword evidence="13" id="KW-0472">Membrane</keyword>
<keyword evidence="13" id="KW-0812">Transmembrane</keyword>
<dbReference type="GO" id="GO:0005829">
    <property type="term" value="C:cytosol"/>
    <property type="evidence" value="ECO:0007669"/>
    <property type="project" value="TreeGrafter"/>
</dbReference>
<comment type="caution">
    <text evidence="15">The sequence shown here is derived from an EMBL/GenBank/DDBJ whole genome shotgun (WGS) entry which is preliminary data.</text>
</comment>
<evidence type="ECO:0000256" key="12">
    <source>
        <dbReference type="SAM" id="MobiDB-lite"/>
    </source>
</evidence>
<dbReference type="InterPro" id="IPR039430">
    <property type="entry name" value="Thymidylate_kin-like_dom"/>
</dbReference>
<keyword evidence="7 11" id="KW-0418">Kinase</keyword>
<dbReference type="EMBL" id="DYUK01000017">
    <property type="protein sequence ID" value="HJG78934.1"/>
    <property type="molecule type" value="Genomic_DNA"/>
</dbReference>
<feature type="transmembrane region" description="Helical" evidence="13">
    <location>
        <begin position="87"/>
        <end position="107"/>
    </location>
</feature>
<dbReference type="GO" id="GO:0004798">
    <property type="term" value="F:dTMP kinase activity"/>
    <property type="evidence" value="ECO:0007669"/>
    <property type="project" value="UniProtKB-UniRule"/>
</dbReference>
<dbReference type="InterPro" id="IPR027417">
    <property type="entry name" value="P-loop_NTPase"/>
</dbReference>
<keyword evidence="8 11" id="KW-0067">ATP-binding</keyword>
<evidence type="ECO:0000256" key="11">
    <source>
        <dbReference type="HAMAP-Rule" id="MF_00165"/>
    </source>
</evidence>
<dbReference type="GO" id="GO:0006235">
    <property type="term" value="P:dTTP biosynthetic process"/>
    <property type="evidence" value="ECO:0007669"/>
    <property type="project" value="UniProtKB-UniRule"/>
</dbReference>
<sequence length="923" mass="94284">MTDDATPNPSSPSAPDARAAAGTPGAATPDPDALRIFTIEVGAWLSILAAAALGFGAVGAFGVTAFVDPSALRGIQMLTESDDFSSRAAVLLYAAVAAAGVAGLFVPSKRLTGGTAIKVALAAAGALVVLAVVSLFVVSALLSVVMGLAVGAVFAAVLSLVRNSRVKPWRSAGVASVLTLVTSYAAQLLGGVGAGHTVMPWLALLGALIVLVGVLLLMRTKPRDAIQLPDTGAHVLDRAGLARPATAVASAWPCHLLFATLGAVGVLAQPSVADLGFGQGGMSFIICAVLLGWAVGFETGPDFAPGMTRTRLTTFALIAAGVLTIATGLLTELSGRAVLSGGVAFLVGLGVRAQRYSFSRRIGALAGMGGAVVVAALGVTAEVPLSAHASWTVHPADLAYVLIGLVALAGGVIALFTFGPTGIRGLGIDVVHAFRVPAAAGHAAQTDADRDRPSADEQDPAEQSWGSQAAGQDAPAAQVAAVGDVAEEDSAENGPAEHDRDATAPVPTLDGEQGDPGDGFGLAALGGATDAQGAAASGGADVDRGFFIAIEGGDGTGKSTQIHLLADALRDRGAREVVTTREPGGTEAGTKLRSVVLDGDGVTHRAEALVFAADRAHHVASLIRPIIERNGIVITDRYIDSSRAYQAAGRDLGDEEITALSRWATEGLQPDLTIVLDVNPAVARQRTSKRGDENHLDSLDSTFHTAVRRAFLDFAQAAPHRYAIVDAGRDIDTVAQQVLAVVLERMAERAESASVEGDGAAGRADEAAGFAEPVKPAGPAVAVGSEDETRVVNAPSPPASSPQAAAAPVGSEDETRAVPKVRPQESARQEQERQEAAPHDEVVDASEAPTTVQPAVGQSPVAPPVEPPVVQPPTVERPKAASQARQSSRERLRAQAEIERRARERLRSQRDGDQRGPGGAGPR</sequence>
<dbReference type="NCBIfam" id="TIGR00041">
    <property type="entry name" value="DTMP_kinase"/>
    <property type="match status" value="1"/>
</dbReference>
<dbReference type="FunFam" id="3.40.50.300:FF:000225">
    <property type="entry name" value="Thymidylate kinase"/>
    <property type="match status" value="1"/>
</dbReference>
<dbReference type="GO" id="GO:0005524">
    <property type="term" value="F:ATP binding"/>
    <property type="evidence" value="ECO:0007669"/>
    <property type="project" value="UniProtKB-UniRule"/>
</dbReference>
<protein>
    <recommendedName>
        <fullName evidence="3 11">Thymidylate kinase</fullName>
        <ecNumber evidence="2 11">2.7.4.9</ecNumber>
    </recommendedName>
    <alternativeName>
        <fullName evidence="11">dTMP kinase</fullName>
    </alternativeName>
</protein>
<feature type="compositionally biased region" description="Low complexity" evidence="12">
    <location>
        <begin position="756"/>
        <end position="772"/>
    </location>
</feature>
<feature type="region of interest" description="Disordered" evidence="12">
    <location>
        <begin position="751"/>
        <end position="923"/>
    </location>
</feature>
<feature type="compositionally biased region" description="Low complexity" evidence="12">
    <location>
        <begin position="466"/>
        <end position="484"/>
    </location>
</feature>
<keyword evidence="4 11" id="KW-0808">Transferase</keyword>
<comment type="function">
    <text evidence="10 11">Phosphorylation of dTMP to form dTDP in both de novo and salvage pathways of dTTP synthesis.</text>
</comment>
<dbReference type="EC" id="2.7.4.9" evidence="2 11"/>
<dbReference type="CDD" id="cd01672">
    <property type="entry name" value="TMPK"/>
    <property type="match status" value="1"/>
</dbReference>
<evidence type="ECO:0000256" key="7">
    <source>
        <dbReference type="ARBA" id="ARBA00022777"/>
    </source>
</evidence>
<feature type="region of interest" description="Disordered" evidence="12">
    <location>
        <begin position="442"/>
        <end position="525"/>
    </location>
</feature>
<evidence type="ECO:0000256" key="6">
    <source>
        <dbReference type="ARBA" id="ARBA00022741"/>
    </source>
</evidence>
<feature type="transmembrane region" description="Helical" evidence="13">
    <location>
        <begin position="173"/>
        <end position="192"/>
    </location>
</feature>
<feature type="region of interest" description="Disordered" evidence="12">
    <location>
        <begin position="1"/>
        <end position="27"/>
    </location>
</feature>
<feature type="transmembrane region" description="Helical" evidence="13">
    <location>
        <begin position="280"/>
        <end position="300"/>
    </location>
</feature>
<feature type="transmembrane region" description="Helical" evidence="13">
    <location>
        <begin position="337"/>
        <end position="353"/>
    </location>
</feature>
<dbReference type="GO" id="GO:0006233">
    <property type="term" value="P:dTDP biosynthetic process"/>
    <property type="evidence" value="ECO:0007669"/>
    <property type="project" value="InterPro"/>
</dbReference>
<evidence type="ECO:0000256" key="10">
    <source>
        <dbReference type="ARBA" id="ARBA00057735"/>
    </source>
</evidence>
<feature type="compositionally biased region" description="Pro residues" evidence="12">
    <location>
        <begin position="861"/>
        <end position="871"/>
    </location>
</feature>
<keyword evidence="5 11" id="KW-0545">Nucleotide biosynthesis</keyword>
<dbReference type="HAMAP" id="MF_00165">
    <property type="entry name" value="Thymidylate_kinase"/>
    <property type="match status" value="1"/>
</dbReference>
<feature type="transmembrane region" description="Helical" evidence="13">
    <location>
        <begin position="144"/>
        <end position="161"/>
    </location>
</feature>
<dbReference type="InterPro" id="IPR018095">
    <property type="entry name" value="Thymidylate_kin_CS"/>
</dbReference>
<dbReference type="Proteomes" id="UP000784435">
    <property type="component" value="Unassembled WGS sequence"/>
</dbReference>
<evidence type="ECO:0000313" key="16">
    <source>
        <dbReference type="Proteomes" id="UP000784435"/>
    </source>
</evidence>
<comment type="catalytic activity">
    <reaction evidence="9 11">
        <text>dTMP + ATP = dTDP + ADP</text>
        <dbReference type="Rhea" id="RHEA:13517"/>
        <dbReference type="ChEBI" id="CHEBI:30616"/>
        <dbReference type="ChEBI" id="CHEBI:58369"/>
        <dbReference type="ChEBI" id="CHEBI:63528"/>
        <dbReference type="ChEBI" id="CHEBI:456216"/>
        <dbReference type="EC" id="2.7.4.9"/>
    </reaction>
</comment>
<evidence type="ECO:0000256" key="2">
    <source>
        <dbReference type="ARBA" id="ARBA00012980"/>
    </source>
</evidence>
<feature type="compositionally biased region" description="Basic and acidic residues" evidence="12">
    <location>
        <begin position="813"/>
        <end position="842"/>
    </location>
</feature>
<feature type="domain" description="Thymidylate kinase-like" evidence="14">
    <location>
        <begin position="550"/>
        <end position="737"/>
    </location>
</feature>
<organism evidence="15 16">
    <name type="scientific">Brevibacterium senegalense</name>
    <dbReference type="NCBI Taxonomy" id="1033736"/>
    <lineage>
        <taxon>Bacteria</taxon>
        <taxon>Bacillati</taxon>
        <taxon>Actinomycetota</taxon>
        <taxon>Actinomycetes</taxon>
        <taxon>Micrococcales</taxon>
        <taxon>Brevibacteriaceae</taxon>
        <taxon>Brevibacterium</taxon>
    </lineage>
</organism>
<dbReference type="GO" id="GO:0006227">
    <property type="term" value="P:dUDP biosynthetic process"/>
    <property type="evidence" value="ECO:0007669"/>
    <property type="project" value="TreeGrafter"/>
</dbReference>
<feature type="transmembrane region" description="Helical" evidence="13">
    <location>
        <begin position="365"/>
        <end position="386"/>
    </location>
</feature>
<reference evidence="15" key="1">
    <citation type="journal article" date="2021" name="PeerJ">
        <title>Extensive microbial diversity within the chicken gut microbiome revealed by metagenomics and culture.</title>
        <authorList>
            <person name="Gilroy R."/>
            <person name="Ravi A."/>
            <person name="Getino M."/>
            <person name="Pursley I."/>
            <person name="Horton D.L."/>
            <person name="Alikhan N.F."/>
            <person name="Baker D."/>
            <person name="Gharbi K."/>
            <person name="Hall N."/>
            <person name="Watson M."/>
            <person name="Adriaenssens E.M."/>
            <person name="Foster-Nyarko E."/>
            <person name="Jarju S."/>
            <person name="Secka A."/>
            <person name="Antonio M."/>
            <person name="Oren A."/>
            <person name="Chaudhuri R.R."/>
            <person name="La Ragione R."/>
            <person name="Hildebrand F."/>
            <person name="Pallen M.J."/>
        </authorList>
    </citation>
    <scope>NUCLEOTIDE SEQUENCE</scope>
    <source>
        <strain evidence="15">ChiGjej5B5-7349</strain>
    </source>
</reference>
<proteinExistence type="inferred from homology"/>
<feature type="binding site" evidence="11">
    <location>
        <begin position="552"/>
        <end position="559"/>
    </location>
    <ligand>
        <name>ATP</name>
        <dbReference type="ChEBI" id="CHEBI:30616"/>
    </ligand>
</feature>
<dbReference type="PANTHER" id="PTHR10344:SF4">
    <property type="entry name" value="UMP-CMP KINASE 2, MITOCHONDRIAL"/>
    <property type="match status" value="1"/>
</dbReference>
<dbReference type="InterPro" id="IPR018094">
    <property type="entry name" value="Thymidylate_kinase"/>
</dbReference>
<dbReference type="PANTHER" id="PTHR10344">
    <property type="entry name" value="THYMIDYLATE KINASE"/>
    <property type="match status" value="1"/>
</dbReference>
<feature type="transmembrane region" description="Helical" evidence="13">
    <location>
        <begin position="119"/>
        <end position="138"/>
    </location>
</feature>
<gene>
    <name evidence="11 15" type="primary">tmk</name>
    <name evidence="15" type="ORF">K8V08_00805</name>
</gene>
<dbReference type="AlphaFoldDB" id="A0A921MB21"/>
<dbReference type="PROSITE" id="PS01331">
    <property type="entry name" value="THYMIDYLATE_KINASE"/>
    <property type="match status" value="1"/>
</dbReference>
<evidence type="ECO:0000256" key="4">
    <source>
        <dbReference type="ARBA" id="ARBA00022679"/>
    </source>
</evidence>
<keyword evidence="13" id="KW-1133">Transmembrane helix</keyword>
<evidence type="ECO:0000259" key="14">
    <source>
        <dbReference type="Pfam" id="PF02223"/>
    </source>
</evidence>
<dbReference type="SUPFAM" id="SSF52540">
    <property type="entry name" value="P-loop containing nucleoside triphosphate hydrolases"/>
    <property type="match status" value="1"/>
</dbReference>
<evidence type="ECO:0000256" key="9">
    <source>
        <dbReference type="ARBA" id="ARBA00048743"/>
    </source>
</evidence>
<evidence type="ECO:0000256" key="8">
    <source>
        <dbReference type="ARBA" id="ARBA00022840"/>
    </source>
</evidence>
<reference evidence="15" key="2">
    <citation type="submission" date="2021-09" db="EMBL/GenBank/DDBJ databases">
        <authorList>
            <person name="Gilroy R."/>
        </authorList>
    </citation>
    <scope>NUCLEOTIDE SEQUENCE</scope>
    <source>
        <strain evidence="15">ChiGjej5B5-7349</strain>
    </source>
</reference>
<feature type="transmembrane region" description="Helical" evidence="13">
    <location>
        <begin position="312"/>
        <end position="331"/>
    </location>
</feature>
<keyword evidence="6 11" id="KW-0547">Nucleotide-binding</keyword>
<feature type="transmembrane region" description="Helical" evidence="13">
    <location>
        <begin position="198"/>
        <end position="218"/>
    </location>
</feature>
<feature type="transmembrane region" description="Helical" evidence="13">
    <location>
        <begin position="43"/>
        <end position="67"/>
    </location>
</feature>
<feature type="transmembrane region" description="Helical" evidence="13">
    <location>
        <begin position="247"/>
        <end position="268"/>
    </location>
</feature>
<accession>A0A921MB21</accession>
<dbReference type="Pfam" id="PF02223">
    <property type="entry name" value="Thymidylate_kin"/>
    <property type="match status" value="1"/>
</dbReference>
<evidence type="ECO:0000256" key="13">
    <source>
        <dbReference type="SAM" id="Phobius"/>
    </source>
</evidence>
<evidence type="ECO:0000256" key="5">
    <source>
        <dbReference type="ARBA" id="ARBA00022727"/>
    </source>
</evidence>
<evidence type="ECO:0000313" key="15">
    <source>
        <dbReference type="EMBL" id="HJG78934.1"/>
    </source>
</evidence>
<evidence type="ECO:0000256" key="3">
    <source>
        <dbReference type="ARBA" id="ARBA00017144"/>
    </source>
</evidence>
<feature type="compositionally biased region" description="Basic and acidic residues" evidence="12">
    <location>
        <begin position="887"/>
        <end position="914"/>
    </location>
</feature>
<evidence type="ECO:0000256" key="1">
    <source>
        <dbReference type="ARBA" id="ARBA00009776"/>
    </source>
</evidence>
<dbReference type="Gene3D" id="3.40.50.300">
    <property type="entry name" value="P-loop containing nucleotide triphosphate hydrolases"/>
    <property type="match status" value="1"/>
</dbReference>
<feature type="transmembrane region" description="Helical" evidence="13">
    <location>
        <begin position="398"/>
        <end position="418"/>
    </location>
</feature>
<comment type="similarity">
    <text evidence="1 11">Belongs to the thymidylate kinase family.</text>
</comment>
<name>A0A921MB21_9MICO</name>